<protein>
    <recommendedName>
        <fullName evidence="4">Hydrophobin</fullName>
    </recommendedName>
</protein>
<dbReference type="Proteomes" id="UP001583280">
    <property type="component" value="Unassembled WGS sequence"/>
</dbReference>
<name>A0ABR3YFU3_9PEZI</name>
<keyword evidence="3" id="KW-1185">Reference proteome</keyword>
<comment type="caution">
    <text evidence="2">The sequence shown here is derived from an EMBL/GenBank/DDBJ whole genome shotgun (WGS) entry which is preliminary data.</text>
</comment>
<evidence type="ECO:0000313" key="2">
    <source>
        <dbReference type="EMBL" id="KAL1886994.1"/>
    </source>
</evidence>
<feature type="region of interest" description="Disordered" evidence="1">
    <location>
        <begin position="246"/>
        <end position="284"/>
    </location>
</feature>
<sequence length="415" mass="43121">MVAVNTAVAGLINGCMIDLSVLVGLNLNTCPSIDVKLPYGLIPVSNGELWSLEKGADKRAVACPSMVTVDPFNPPQALSTEDTVNLQLVLGVLDLINVDAGLQLNLTGLLDLLVRLNINLLDLVNLDLDINVGLGRLLDSLLRLNLDISVGNLLDLNLNLGVDLNPLLNNQGGRDAPVLLGDVLNLLEPSPEKAPGVISEILGSLTPVVSGLLDTVGGLLGGLLGKRQTTDDVISMAMARRREYAYSSEASPEYDNGTGSGDQHTESNEGSTSHGATTTTTAAIVAPTVKPITSPIVKPATSNNGPTHPIDFKPNCGTCLAPSAPNVVEVEVTDLTECVNHCYLNAAGGLVNVLLDADVNVLNVVNIDLCLAVSILGTSSAGTQTCRYITGTGVGSTVPSSAYQSLAECITYEKA</sequence>
<evidence type="ECO:0008006" key="4">
    <source>
        <dbReference type="Google" id="ProtNLM"/>
    </source>
</evidence>
<proteinExistence type="predicted"/>
<evidence type="ECO:0000313" key="3">
    <source>
        <dbReference type="Proteomes" id="UP001583280"/>
    </source>
</evidence>
<organism evidence="2 3">
    <name type="scientific">Ceratocystis pirilliformis</name>
    <dbReference type="NCBI Taxonomy" id="259994"/>
    <lineage>
        <taxon>Eukaryota</taxon>
        <taxon>Fungi</taxon>
        <taxon>Dikarya</taxon>
        <taxon>Ascomycota</taxon>
        <taxon>Pezizomycotina</taxon>
        <taxon>Sordariomycetes</taxon>
        <taxon>Hypocreomycetidae</taxon>
        <taxon>Microascales</taxon>
        <taxon>Ceratocystidaceae</taxon>
        <taxon>Ceratocystis</taxon>
    </lineage>
</organism>
<gene>
    <name evidence="2" type="ORF">Cpir12675_006771</name>
</gene>
<reference evidence="2 3" key="1">
    <citation type="journal article" date="2024" name="IMA Fungus">
        <title>IMA Genome - F19 : A genome assembly and annotation guide to empower mycologists, including annotated draft genome sequences of Ceratocystis pirilliformis, Diaporthe australafricana, Fusarium ophioides, Paecilomyces lecythidis, and Sporothrix stenoceras.</title>
        <authorList>
            <person name="Aylward J."/>
            <person name="Wilson A.M."/>
            <person name="Visagie C.M."/>
            <person name="Spraker J."/>
            <person name="Barnes I."/>
            <person name="Buitendag C."/>
            <person name="Ceriani C."/>
            <person name="Del Mar Angel L."/>
            <person name="du Plessis D."/>
            <person name="Fuchs T."/>
            <person name="Gasser K."/>
            <person name="Kramer D."/>
            <person name="Li W."/>
            <person name="Munsamy K."/>
            <person name="Piso A."/>
            <person name="Price J.L."/>
            <person name="Sonnekus B."/>
            <person name="Thomas C."/>
            <person name="van der Nest A."/>
            <person name="van Dijk A."/>
            <person name="van Heerden A."/>
            <person name="van Vuuren N."/>
            <person name="Yilmaz N."/>
            <person name="Duong T.A."/>
            <person name="van der Merwe N.A."/>
            <person name="Wingfield M.J."/>
            <person name="Wingfield B.D."/>
        </authorList>
    </citation>
    <scope>NUCLEOTIDE SEQUENCE [LARGE SCALE GENOMIC DNA]</scope>
    <source>
        <strain evidence="2 3">CMW 12675</strain>
    </source>
</reference>
<evidence type="ECO:0000256" key="1">
    <source>
        <dbReference type="SAM" id="MobiDB-lite"/>
    </source>
</evidence>
<accession>A0ABR3YFU3</accession>
<dbReference type="EMBL" id="JAWDJO010000372">
    <property type="protein sequence ID" value="KAL1886994.1"/>
    <property type="molecule type" value="Genomic_DNA"/>
</dbReference>